<dbReference type="HOGENOM" id="CLU_873351_0_0_9"/>
<accession>D3G1I6</accession>
<reference evidence="2 3" key="1">
    <citation type="journal article" date="2011" name="Environ. Microbiol.">
        <title>Genome of alkaliphilic Bacillus pseudofirmus OF4 reveals adaptations that support the ability to grow in an external pH range from 7.5 to 11.4.</title>
        <authorList>
            <person name="Janto B."/>
            <person name="Ahmed A."/>
            <person name="Ito M."/>
            <person name="Liu J."/>
            <person name="Hicks D.B."/>
            <person name="Pagni S."/>
            <person name="Fackelmayer O.J."/>
            <person name="Smith T.A."/>
            <person name="Earl J."/>
            <person name="Elbourne L.D."/>
            <person name="Hassan K."/>
            <person name="Paulsen I.T."/>
            <person name="Kolsto A.B."/>
            <person name="Tourasse N.J."/>
            <person name="Ehrlich G.D."/>
            <person name="Boissy R."/>
            <person name="Ivey D.M."/>
            <person name="Li G."/>
            <person name="Xue Y."/>
            <person name="Ma Y."/>
            <person name="Hu F.Z."/>
            <person name="Krulwich T.A."/>
        </authorList>
    </citation>
    <scope>NUCLEOTIDE SEQUENCE [LARGE SCALE GENOMIC DNA]</scope>
    <source>
        <strain evidence="3">ATCC BAA-2126 / JCM 17055 / OF4</strain>
    </source>
</reference>
<dbReference type="KEGG" id="bpf:BpOF4_21084"/>
<protein>
    <submittedName>
        <fullName evidence="2">Uncharacterized protein</fullName>
    </submittedName>
</protein>
<evidence type="ECO:0000313" key="3">
    <source>
        <dbReference type="Proteomes" id="UP000001544"/>
    </source>
</evidence>
<gene>
    <name evidence="2" type="ordered locus">BpOF4_21084</name>
</gene>
<keyword evidence="2" id="KW-0614">Plasmid</keyword>
<name>D3G1I6_ALKPO</name>
<proteinExistence type="predicted"/>
<feature type="coiled-coil region" evidence="1">
    <location>
        <begin position="162"/>
        <end position="189"/>
    </location>
</feature>
<evidence type="ECO:0000313" key="2">
    <source>
        <dbReference type="EMBL" id="ADC52212.1"/>
    </source>
</evidence>
<dbReference type="EMBL" id="CP001879">
    <property type="protein sequence ID" value="ADC52212.1"/>
    <property type="molecule type" value="Genomic_DNA"/>
</dbReference>
<dbReference type="RefSeq" id="WP_012961121.1">
    <property type="nucleotide sequence ID" value="NC_013792.1"/>
</dbReference>
<feature type="coiled-coil region" evidence="1">
    <location>
        <begin position="255"/>
        <end position="289"/>
    </location>
</feature>
<dbReference type="AlphaFoldDB" id="D3G1I6"/>
<dbReference type="Proteomes" id="UP000001544">
    <property type="component" value="Plasmid pBpOF4-01"/>
</dbReference>
<evidence type="ECO:0000256" key="1">
    <source>
        <dbReference type="SAM" id="Coils"/>
    </source>
</evidence>
<organism evidence="2 3">
    <name type="scientific">Alkalihalophilus pseudofirmus (strain ATCC BAA-2126 / JCM 17055 / OF4)</name>
    <name type="common">Bacillus pseudofirmus</name>
    <dbReference type="NCBI Taxonomy" id="398511"/>
    <lineage>
        <taxon>Bacteria</taxon>
        <taxon>Bacillati</taxon>
        <taxon>Bacillota</taxon>
        <taxon>Bacilli</taxon>
        <taxon>Bacillales</taxon>
        <taxon>Bacillaceae</taxon>
        <taxon>Alkalihalophilus</taxon>
    </lineage>
</organism>
<dbReference type="eggNOG" id="ENOG5030BW6">
    <property type="taxonomic scope" value="Bacteria"/>
</dbReference>
<sequence length="318" mass="37038">MFVTKDLIKEQFEKDLLYMYLAAEKKTKDIILPDFLEKLHTQETYSTTKIAKYIGKTDAVIRNYYRNPHIEAYIGLERVGRIIRLDYKAAYRTYMVTIMVQMGKQLKDVESLLGVRPGVRTSNPNVTEVAATQNNQLLAEHVTSMTEYYNKSLKVLYAQDELRLAERELDRNKLEYLELENTKLNLTQEINTRKSEYKQQQLLRLALKKSNASNGGFFASLFKKQETVDTDTIVNEALDSLNSLEEIQGIYKDKLQEIELKLQENKNEKIEIEKKIQQKEINLKALDKQLSLRIPSEKKEDSTWIEEAAASVEYEESD</sequence>
<keyword evidence="3" id="KW-1185">Reference proteome</keyword>
<keyword evidence="1" id="KW-0175">Coiled coil</keyword>
<geneLocation type="plasmid" evidence="2 3">
    <name>pBpOF4-01</name>
</geneLocation>